<comment type="caution">
    <text evidence="2">The sequence shown here is derived from an EMBL/GenBank/DDBJ whole genome shotgun (WGS) entry which is preliminary data.</text>
</comment>
<keyword evidence="1" id="KW-0812">Transmembrane</keyword>
<dbReference type="AlphaFoldDB" id="A0A4Z0BSU1"/>
<sequence length="72" mass="7758">MSHKVAAMASPRKGSILQTARAVAWAFLGVRKNSAYQQDLGRLNPLHVIVVALVAALLFVLALVGLVHWVVN</sequence>
<evidence type="ECO:0000313" key="3">
    <source>
        <dbReference type="Proteomes" id="UP000297564"/>
    </source>
</evidence>
<keyword evidence="1" id="KW-1133">Transmembrane helix</keyword>
<dbReference type="EMBL" id="SMLL01000003">
    <property type="protein sequence ID" value="TFZ01105.1"/>
    <property type="molecule type" value="Genomic_DNA"/>
</dbReference>
<keyword evidence="1" id="KW-0472">Membrane</keyword>
<name>A0A4Z0BSU1_9BURK</name>
<feature type="transmembrane region" description="Helical" evidence="1">
    <location>
        <begin position="46"/>
        <end position="71"/>
    </location>
</feature>
<reference evidence="2 3" key="1">
    <citation type="submission" date="2019-03" db="EMBL/GenBank/DDBJ databases">
        <title>Ramlibacter rhizophilus CCTCC AB2015357, whole genome shotgun sequence.</title>
        <authorList>
            <person name="Zhang X."/>
            <person name="Feng G."/>
            <person name="Zhu H."/>
        </authorList>
    </citation>
    <scope>NUCLEOTIDE SEQUENCE [LARGE SCALE GENOMIC DNA]</scope>
    <source>
        <strain evidence="2 3">CCTCC AB2015357</strain>
    </source>
</reference>
<gene>
    <name evidence="2" type="ORF">EZ242_06855</name>
</gene>
<evidence type="ECO:0000256" key="1">
    <source>
        <dbReference type="SAM" id="Phobius"/>
    </source>
</evidence>
<organism evidence="2 3">
    <name type="scientific">Ramlibacter rhizophilus</name>
    <dbReference type="NCBI Taxonomy" id="1781167"/>
    <lineage>
        <taxon>Bacteria</taxon>
        <taxon>Pseudomonadati</taxon>
        <taxon>Pseudomonadota</taxon>
        <taxon>Betaproteobacteria</taxon>
        <taxon>Burkholderiales</taxon>
        <taxon>Comamonadaceae</taxon>
        <taxon>Ramlibacter</taxon>
    </lineage>
</organism>
<dbReference type="OrthoDB" id="8657357at2"/>
<protein>
    <submittedName>
        <fullName evidence="2">DUF2970 domain-containing protein</fullName>
    </submittedName>
</protein>
<dbReference type="Pfam" id="PF11174">
    <property type="entry name" value="DUF2970"/>
    <property type="match status" value="1"/>
</dbReference>
<accession>A0A4Z0BSU1</accession>
<proteinExistence type="predicted"/>
<keyword evidence="3" id="KW-1185">Reference proteome</keyword>
<dbReference type="InterPro" id="IPR021344">
    <property type="entry name" value="DUF2970"/>
</dbReference>
<evidence type="ECO:0000313" key="2">
    <source>
        <dbReference type="EMBL" id="TFZ01105.1"/>
    </source>
</evidence>
<dbReference type="Proteomes" id="UP000297564">
    <property type="component" value="Unassembled WGS sequence"/>
</dbReference>